<sequence length="115" mass="13213">MITMTMPRLAQYKTSHLALWTILNPSLDPASGSLSFVEFRPAIRPSTIHHLQAYATYLDMHYAKTTIFLYDCSMTPTSTGILQRRINKLKSLCSREQGNVTWTRLKAALYDFDMH</sequence>
<organism evidence="1 2">
    <name type="scientific">Ditylenchus dipsaci</name>
    <dbReference type="NCBI Taxonomy" id="166011"/>
    <lineage>
        <taxon>Eukaryota</taxon>
        <taxon>Metazoa</taxon>
        <taxon>Ecdysozoa</taxon>
        <taxon>Nematoda</taxon>
        <taxon>Chromadorea</taxon>
        <taxon>Rhabditida</taxon>
        <taxon>Tylenchina</taxon>
        <taxon>Tylenchomorpha</taxon>
        <taxon>Sphaerularioidea</taxon>
        <taxon>Anguinidae</taxon>
        <taxon>Anguininae</taxon>
        <taxon>Ditylenchus</taxon>
    </lineage>
</organism>
<dbReference type="Proteomes" id="UP000887574">
    <property type="component" value="Unplaced"/>
</dbReference>
<accession>A0A915EA76</accession>
<name>A0A915EA76_9BILA</name>
<reference evidence="2" key="1">
    <citation type="submission" date="2022-11" db="UniProtKB">
        <authorList>
            <consortium name="WormBaseParasite"/>
        </authorList>
    </citation>
    <scope>IDENTIFICATION</scope>
</reference>
<evidence type="ECO:0000313" key="2">
    <source>
        <dbReference type="WBParaSite" id="jg371"/>
    </source>
</evidence>
<dbReference type="AlphaFoldDB" id="A0A915EA76"/>
<evidence type="ECO:0000313" key="1">
    <source>
        <dbReference type="Proteomes" id="UP000887574"/>
    </source>
</evidence>
<protein>
    <submittedName>
        <fullName evidence="2">Uncharacterized protein</fullName>
    </submittedName>
</protein>
<keyword evidence="1" id="KW-1185">Reference proteome</keyword>
<dbReference type="WBParaSite" id="jg371">
    <property type="protein sequence ID" value="jg371"/>
    <property type="gene ID" value="jg371"/>
</dbReference>
<proteinExistence type="predicted"/>